<dbReference type="InterPro" id="IPR013426">
    <property type="entry name" value="EpsH-like"/>
</dbReference>
<evidence type="ECO:0000256" key="4">
    <source>
        <dbReference type="ARBA" id="ARBA00022692"/>
    </source>
</evidence>
<feature type="transmembrane region" description="Helical" evidence="8">
    <location>
        <begin position="245"/>
        <end position="265"/>
    </location>
</feature>
<keyword evidence="6 8" id="KW-1133">Transmembrane helix</keyword>
<feature type="transmembrane region" description="Helical" evidence="8">
    <location>
        <begin position="116"/>
        <end position="135"/>
    </location>
</feature>
<dbReference type="NCBIfam" id="TIGR04178">
    <property type="entry name" value="exo_archaeo"/>
    <property type="match status" value="1"/>
</dbReference>
<reference evidence="9 10" key="1">
    <citation type="submission" date="2018-02" db="EMBL/GenBank/DDBJ databases">
        <title>Comparative genomes isolates from brazilian mangrove.</title>
        <authorList>
            <person name="Araujo J.E."/>
            <person name="Taketani R.G."/>
            <person name="Silva M.C.P."/>
            <person name="Loureco M.V."/>
            <person name="Andreote F.D."/>
        </authorList>
    </citation>
    <scope>NUCLEOTIDE SEQUENCE [LARGE SCALE GENOMIC DNA]</scope>
    <source>
        <strain evidence="9 10">NAP PRIS-MGV</strain>
    </source>
</reference>
<name>A0A2S8G1D8_9BACT</name>
<sequence length="294" mass="31957">MGAVWGAIGLFILWSYWGSLSMLCHRWYNEADYSHGFFVPLFSVLLLWIRRGSFRLEFGIGSTICGAVLILAAGAMRAVSAHYYFQLLDPISLLPLLAGLVLVLGGWPSLAWSWPAIFFLGFMVPLPGFISGSLSHELQRIGTIGSVYILQTVGMPAVAQGNVIWLTEGKIGVVEACSGLRMLNVFVAMCCGAAVLLDRPLWERCLIVISALPIGVAANVLRISVTGILFETVGAEWAERVFHDMAGLLMMPLAILLLGTELYILSKLLLPPVESSVLAMNIGKGTSEEGRRSR</sequence>
<dbReference type="NCBIfam" id="TIGR02602">
    <property type="entry name" value="8TM_EpsH"/>
    <property type="match status" value="1"/>
</dbReference>
<keyword evidence="2" id="KW-1003">Cell membrane</keyword>
<dbReference type="Pfam" id="PF09721">
    <property type="entry name" value="Exosortase_EpsH"/>
    <property type="match status" value="1"/>
</dbReference>
<organism evidence="9 10">
    <name type="scientific">Blastopirellula marina</name>
    <dbReference type="NCBI Taxonomy" id="124"/>
    <lineage>
        <taxon>Bacteria</taxon>
        <taxon>Pseudomonadati</taxon>
        <taxon>Planctomycetota</taxon>
        <taxon>Planctomycetia</taxon>
        <taxon>Pirellulales</taxon>
        <taxon>Pirellulaceae</taxon>
        <taxon>Blastopirellula</taxon>
    </lineage>
</organism>
<feature type="transmembrane region" description="Helical" evidence="8">
    <location>
        <begin position="36"/>
        <end position="52"/>
    </location>
</feature>
<comment type="subcellular location">
    <subcellularLocation>
        <location evidence="1">Cell membrane</location>
        <topology evidence="1">Multi-pass membrane protein</topology>
    </subcellularLocation>
</comment>
<evidence type="ECO:0000256" key="7">
    <source>
        <dbReference type="ARBA" id="ARBA00023136"/>
    </source>
</evidence>
<dbReference type="GO" id="GO:0008233">
    <property type="term" value="F:peptidase activity"/>
    <property type="evidence" value="ECO:0007669"/>
    <property type="project" value="UniProtKB-KW"/>
</dbReference>
<evidence type="ECO:0000256" key="1">
    <source>
        <dbReference type="ARBA" id="ARBA00004651"/>
    </source>
</evidence>
<dbReference type="AlphaFoldDB" id="A0A2S8G1D8"/>
<dbReference type="Proteomes" id="UP000239388">
    <property type="component" value="Unassembled WGS sequence"/>
</dbReference>
<proteinExistence type="predicted"/>
<comment type="caution">
    <text evidence="9">The sequence shown here is derived from an EMBL/GenBank/DDBJ whole genome shotgun (WGS) entry which is preliminary data.</text>
</comment>
<keyword evidence="7 8" id="KW-0472">Membrane</keyword>
<evidence type="ECO:0000256" key="8">
    <source>
        <dbReference type="SAM" id="Phobius"/>
    </source>
</evidence>
<dbReference type="GO" id="GO:0005886">
    <property type="term" value="C:plasma membrane"/>
    <property type="evidence" value="ECO:0007669"/>
    <property type="project" value="UniProtKB-SubCell"/>
</dbReference>
<feature type="transmembrane region" description="Helical" evidence="8">
    <location>
        <begin position="205"/>
        <end position="225"/>
    </location>
</feature>
<dbReference type="InterPro" id="IPR019127">
    <property type="entry name" value="Exosortase"/>
</dbReference>
<evidence type="ECO:0000313" key="9">
    <source>
        <dbReference type="EMBL" id="PQO38081.1"/>
    </source>
</evidence>
<evidence type="ECO:0000256" key="6">
    <source>
        <dbReference type="ARBA" id="ARBA00022989"/>
    </source>
</evidence>
<feature type="transmembrane region" description="Helical" evidence="8">
    <location>
        <begin position="179"/>
        <end position="198"/>
    </location>
</feature>
<evidence type="ECO:0000256" key="5">
    <source>
        <dbReference type="ARBA" id="ARBA00022801"/>
    </source>
</evidence>
<evidence type="ECO:0000313" key="10">
    <source>
        <dbReference type="Proteomes" id="UP000239388"/>
    </source>
</evidence>
<feature type="transmembrane region" description="Helical" evidence="8">
    <location>
        <begin position="58"/>
        <end position="79"/>
    </location>
</feature>
<keyword evidence="3" id="KW-0645">Protease</keyword>
<keyword evidence="4 8" id="KW-0812">Transmembrane</keyword>
<dbReference type="InterPro" id="IPR026392">
    <property type="entry name" value="Exo/Archaeosortase_dom"/>
</dbReference>
<feature type="transmembrane region" description="Helical" evidence="8">
    <location>
        <begin position="147"/>
        <end position="167"/>
    </location>
</feature>
<gene>
    <name evidence="9" type="ORF">C5Y98_08330</name>
</gene>
<dbReference type="GO" id="GO:0006508">
    <property type="term" value="P:proteolysis"/>
    <property type="evidence" value="ECO:0007669"/>
    <property type="project" value="UniProtKB-KW"/>
</dbReference>
<feature type="transmembrane region" description="Helical" evidence="8">
    <location>
        <begin position="91"/>
        <end position="110"/>
    </location>
</feature>
<feature type="transmembrane region" description="Helical" evidence="8">
    <location>
        <begin position="6"/>
        <end position="24"/>
    </location>
</feature>
<protein>
    <submittedName>
        <fullName evidence="9">Exosortase</fullName>
    </submittedName>
</protein>
<evidence type="ECO:0000256" key="2">
    <source>
        <dbReference type="ARBA" id="ARBA00022475"/>
    </source>
</evidence>
<evidence type="ECO:0000256" key="3">
    <source>
        <dbReference type="ARBA" id="ARBA00022670"/>
    </source>
</evidence>
<dbReference type="EMBL" id="PUIB01000011">
    <property type="protein sequence ID" value="PQO38081.1"/>
    <property type="molecule type" value="Genomic_DNA"/>
</dbReference>
<accession>A0A2S8G1D8</accession>
<keyword evidence="5" id="KW-0378">Hydrolase</keyword>